<dbReference type="AlphaFoldDB" id="A0A8J1U1X8"/>
<proteinExistence type="predicted"/>
<name>A0A8J1U1X8_OWEFU</name>
<evidence type="ECO:0000313" key="2">
    <source>
        <dbReference type="Proteomes" id="UP000749559"/>
    </source>
</evidence>
<comment type="caution">
    <text evidence="1">The sequence shown here is derived from an EMBL/GenBank/DDBJ whole genome shotgun (WGS) entry which is preliminary data.</text>
</comment>
<keyword evidence="2" id="KW-1185">Reference proteome</keyword>
<dbReference type="Proteomes" id="UP000749559">
    <property type="component" value="Unassembled WGS sequence"/>
</dbReference>
<reference evidence="1" key="1">
    <citation type="submission" date="2022-03" db="EMBL/GenBank/DDBJ databases">
        <authorList>
            <person name="Martin C."/>
        </authorList>
    </citation>
    <scope>NUCLEOTIDE SEQUENCE</scope>
</reference>
<organism evidence="1 2">
    <name type="scientific">Owenia fusiformis</name>
    <name type="common">Polychaete worm</name>
    <dbReference type="NCBI Taxonomy" id="6347"/>
    <lineage>
        <taxon>Eukaryota</taxon>
        <taxon>Metazoa</taxon>
        <taxon>Spiralia</taxon>
        <taxon>Lophotrochozoa</taxon>
        <taxon>Annelida</taxon>
        <taxon>Polychaeta</taxon>
        <taxon>Sedentaria</taxon>
        <taxon>Canalipalpata</taxon>
        <taxon>Sabellida</taxon>
        <taxon>Oweniida</taxon>
        <taxon>Oweniidae</taxon>
        <taxon>Owenia</taxon>
    </lineage>
</organism>
<sequence>MTASLWIPAEGSARDDIEIWYNPWVHRGGDIPESFGFYIERNNENLETLREISQLLKSSVEKRKCGGFPCIYSQLGAKMGQASLHAHRGNLMQNCMNDPYCSPGRR</sequence>
<protein>
    <submittedName>
        <fullName evidence="1">Uncharacterized protein</fullName>
    </submittedName>
</protein>
<dbReference type="EMBL" id="CAIIXF020000006">
    <property type="protein sequence ID" value="CAH1786871.1"/>
    <property type="molecule type" value="Genomic_DNA"/>
</dbReference>
<accession>A0A8J1U1X8</accession>
<gene>
    <name evidence="1" type="ORF">OFUS_LOCUS12682</name>
</gene>
<evidence type="ECO:0000313" key="1">
    <source>
        <dbReference type="EMBL" id="CAH1786871.1"/>
    </source>
</evidence>
<dbReference type="OrthoDB" id="6151425at2759"/>